<name>A0A1H3HD15_9PSEU</name>
<evidence type="ECO:0000256" key="2">
    <source>
        <dbReference type="SAM" id="Phobius"/>
    </source>
</evidence>
<organism evidence="3 4">
    <name type="scientific">Saccharopolyspora shandongensis</name>
    <dbReference type="NCBI Taxonomy" id="418495"/>
    <lineage>
        <taxon>Bacteria</taxon>
        <taxon>Bacillati</taxon>
        <taxon>Actinomycetota</taxon>
        <taxon>Actinomycetes</taxon>
        <taxon>Pseudonocardiales</taxon>
        <taxon>Pseudonocardiaceae</taxon>
        <taxon>Saccharopolyspora</taxon>
    </lineage>
</organism>
<keyword evidence="1" id="KW-0175">Coiled coil</keyword>
<keyword evidence="2" id="KW-1133">Transmembrane helix</keyword>
<evidence type="ECO:0000313" key="3">
    <source>
        <dbReference type="EMBL" id="SDY13115.1"/>
    </source>
</evidence>
<dbReference type="OrthoDB" id="3543107at2"/>
<dbReference type="AlphaFoldDB" id="A0A1H3HD15"/>
<dbReference type="RefSeq" id="WP_093268057.1">
    <property type="nucleotide sequence ID" value="NZ_FNOK01000020.1"/>
</dbReference>
<keyword evidence="4" id="KW-1185">Reference proteome</keyword>
<feature type="transmembrane region" description="Helical" evidence="2">
    <location>
        <begin position="6"/>
        <end position="26"/>
    </location>
</feature>
<dbReference type="EMBL" id="FNOK01000020">
    <property type="protein sequence ID" value="SDY13115.1"/>
    <property type="molecule type" value="Genomic_DNA"/>
</dbReference>
<keyword evidence="2" id="KW-0812">Transmembrane</keyword>
<dbReference type="Proteomes" id="UP000199529">
    <property type="component" value="Unassembled WGS sequence"/>
</dbReference>
<gene>
    <name evidence="3" type="ORF">SAMN05216215_102095</name>
</gene>
<evidence type="ECO:0000313" key="4">
    <source>
        <dbReference type="Proteomes" id="UP000199529"/>
    </source>
</evidence>
<dbReference type="STRING" id="418495.SAMN05216215_102095"/>
<accession>A0A1H3HD15</accession>
<evidence type="ECO:0000256" key="1">
    <source>
        <dbReference type="SAM" id="Coils"/>
    </source>
</evidence>
<reference evidence="4" key="1">
    <citation type="submission" date="2016-10" db="EMBL/GenBank/DDBJ databases">
        <authorList>
            <person name="Varghese N."/>
            <person name="Submissions S."/>
        </authorList>
    </citation>
    <scope>NUCLEOTIDE SEQUENCE [LARGE SCALE GENOMIC DNA]</scope>
    <source>
        <strain evidence="4">CGMCC 4.3530</strain>
    </source>
</reference>
<sequence length="77" mass="8581">MTNAVVGIAIVLIIVAGITIGFIAYFRMLRHRADAEAMAEYREFAARATAEQQELRQEIAEMNGRLKEVESLLRSVG</sequence>
<protein>
    <submittedName>
        <fullName evidence="3">Uncharacterized protein</fullName>
    </submittedName>
</protein>
<keyword evidence="2" id="KW-0472">Membrane</keyword>
<feature type="coiled-coil region" evidence="1">
    <location>
        <begin position="38"/>
        <end position="72"/>
    </location>
</feature>
<proteinExistence type="predicted"/>